<protein>
    <recommendedName>
        <fullName evidence="8">Cytidylate kinase</fullName>
        <shortName evidence="8">CK</shortName>
        <ecNumber evidence="8">2.7.4.25</ecNumber>
    </recommendedName>
    <alternativeName>
        <fullName evidence="8">Cytidine monophosphate kinase</fullName>
        <shortName evidence="8">CMP kinase</shortName>
    </alternativeName>
</protein>
<evidence type="ECO:0000256" key="2">
    <source>
        <dbReference type="ARBA" id="ARBA00022679"/>
    </source>
</evidence>
<evidence type="ECO:0000256" key="4">
    <source>
        <dbReference type="ARBA" id="ARBA00022777"/>
    </source>
</evidence>
<dbReference type="SUPFAM" id="SSF52540">
    <property type="entry name" value="P-loop containing nucleoside triphosphate hydrolases"/>
    <property type="match status" value="1"/>
</dbReference>
<evidence type="ECO:0000256" key="6">
    <source>
        <dbReference type="ARBA" id="ARBA00047615"/>
    </source>
</evidence>
<dbReference type="InterPro" id="IPR011994">
    <property type="entry name" value="Cytidylate_kinase_dom"/>
</dbReference>
<dbReference type="InterPro" id="IPR027417">
    <property type="entry name" value="P-loop_NTPase"/>
</dbReference>
<comment type="similarity">
    <text evidence="1 8">Belongs to the cytidylate kinase family. Type 1 subfamily.</text>
</comment>
<dbReference type="GO" id="GO:0036430">
    <property type="term" value="F:CMP kinase activity"/>
    <property type="evidence" value="ECO:0007669"/>
    <property type="project" value="RHEA"/>
</dbReference>
<dbReference type="PANTHER" id="PTHR21299">
    <property type="entry name" value="CYTIDYLATE KINASE/PANTOATE-BETA-ALANINE LIGASE"/>
    <property type="match status" value="1"/>
</dbReference>
<dbReference type="AlphaFoldDB" id="A0A2T0B518"/>
<name>A0A2T0B518_9CLOT</name>
<dbReference type="GO" id="GO:0036431">
    <property type="term" value="F:dCMP kinase activity"/>
    <property type="evidence" value="ECO:0007669"/>
    <property type="project" value="InterPro"/>
</dbReference>
<feature type="binding site" evidence="8">
    <location>
        <begin position="9"/>
        <end position="17"/>
    </location>
    <ligand>
        <name>ATP</name>
        <dbReference type="ChEBI" id="CHEBI:30616"/>
    </ligand>
</feature>
<comment type="caution">
    <text evidence="10">The sequence shown here is derived from an EMBL/GenBank/DDBJ whole genome shotgun (WGS) entry which is preliminary data.</text>
</comment>
<dbReference type="EMBL" id="PVXO01000034">
    <property type="protein sequence ID" value="PRR78887.1"/>
    <property type="molecule type" value="Genomic_DNA"/>
</dbReference>
<dbReference type="GO" id="GO:0015949">
    <property type="term" value="P:nucleobase-containing small molecule interconversion"/>
    <property type="evidence" value="ECO:0007669"/>
    <property type="project" value="TreeGrafter"/>
</dbReference>
<dbReference type="HAMAP" id="MF_00238">
    <property type="entry name" value="Cytidyl_kinase_type1"/>
    <property type="match status" value="1"/>
</dbReference>
<dbReference type="NCBIfam" id="TIGR00017">
    <property type="entry name" value="cmk"/>
    <property type="match status" value="1"/>
</dbReference>
<reference evidence="10 11" key="1">
    <citation type="submission" date="2018-03" db="EMBL/GenBank/DDBJ databases">
        <title>Genome sequence of Clostridium liquoris DSM 100320.</title>
        <authorList>
            <person name="Poehlein A."/>
            <person name="Daniel R."/>
        </authorList>
    </citation>
    <scope>NUCLEOTIDE SEQUENCE [LARGE SCALE GENOMIC DNA]</scope>
    <source>
        <strain evidence="10 11">DSM 100320</strain>
    </source>
</reference>
<dbReference type="GO" id="GO:0006220">
    <property type="term" value="P:pyrimidine nucleotide metabolic process"/>
    <property type="evidence" value="ECO:0007669"/>
    <property type="project" value="UniProtKB-UniRule"/>
</dbReference>
<comment type="subcellular location">
    <subcellularLocation>
        <location evidence="8">Cytoplasm</location>
    </subcellularLocation>
</comment>
<dbReference type="Pfam" id="PF02224">
    <property type="entry name" value="Cytidylate_kin"/>
    <property type="match status" value="1"/>
</dbReference>
<keyword evidence="8" id="KW-0963">Cytoplasm</keyword>
<evidence type="ECO:0000259" key="9">
    <source>
        <dbReference type="Pfam" id="PF02224"/>
    </source>
</evidence>
<gene>
    <name evidence="8 10" type="primary">cmk</name>
    <name evidence="10" type="ORF">CLLI_12260</name>
</gene>
<comment type="catalytic activity">
    <reaction evidence="7 8">
        <text>CMP + ATP = CDP + ADP</text>
        <dbReference type="Rhea" id="RHEA:11600"/>
        <dbReference type="ChEBI" id="CHEBI:30616"/>
        <dbReference type="ChEBI" id="CHEBI:58069"/>
        <dbReference type="ChEBI" id="CHEBI:60377"/>
        <dbReference type="ChEBI" id="CHEBI:456216"/>
        <dbReference type="EC" id="2.7.4.25"/>
    </reaction>
</comment>
<evidence type="ECO:0000256" key="5">
    <source>
        <dbReference type="ARBA" id="ARBA00022840"/>
    </source>
</evidence>
<comment type="catalytic activity">
    <reaction evidence="6 8">
        <text>dCMP + ATP = dCDP + ADP</text>
        <dbReference type="Rhea" id="RHEA:25094"/>
        <dbReference type="ChEBI" id="CHEBI:30616"/>
        <dbReference type="ChEBI" id="CHEBI:57566"/>
        <dbReference type="ChEBI" id="CHEBI:58593"/>
        <dbReference type="ChEBI" id="CHEBI:456216"/>
        <dbReference type="EC" id="2.7.4.25"/>
    </reaction>
</comment>
<sequence length="221" mass="25107">MRIAVAVDGPAGAGKSTIAKVLAKRFNLMYIDTGAMYRGVTLLSKRNNVSPEDTDILCRLIKSLEMHFSNDRLIINGEDVSEEIRKPEISNNVSLYAAIPEVRELLVQLQKEMSKKYDVVMDGRDIGTVVLSEAPFKFYLTASPEVRAKRRYDELLENGINVEYNNIFQDIIKRDFIDTTRKANPLKKADDAIEIDTSNLTVLKVVDKMSNYIRRKMSNQL</sequence>
<keyword evidence="5 8" id="KW-0067">ATP-binding</keyword>
<dbReference type="OrthoDB" id="9807434at2"/>
<organism evidence="10 11">
    <name type="scientific">Clostridium liquoris</name>
    <dbReference type="NCBI Taxonomy" id="1289519"/>
    <lineage>
        <taxon>Bacteria</taxon>
        <taxon>Bacillati</taxon>
        <taxon>Bacillota</taxon>
        <taxon>Clostridia</taxon>
        <taxon>Eubacteriales</taxon>
        <taxon>Clostridiaceae</taxon>
        <taxon>Clostridium</taxon>
    </lineage>
</organism>
<evidence type="ECO:0000256" key="8">
    <source>
        <dbReference type="HAMAP-Rule" id="MF_00238"/>
    </source>
</evidence>
<keyword evidence="11" id="KW-1185">Reference proteome</keyword>
<evidence type="ECO:0000313" key="10">
    <source>
        <dbReference type="EMBL" id="PRR78887.1"/>
    </source>
</evidence>
<keyword evidence="4 8" id="KW-0418">Kinase</keyword>
<keyword evidence="2 8" id="KW-0808">Transferase</keyword>
<accession>A0A2T0B518</accession>
<evidence type="ECO:0000256" key="3">
    <source>
        <dbReference type="ARBA" id="ARBA00022741"/>
    </source>
</evidence>
<dbReference type="PANTHER" id="PTHR21299:SF2">
    <property type="entry name" value="CYTIDYLATE KINASE"/>
    <property type="match status" value="1"/>
</dbReference>
<dbReference type="InterPro" id="IPR003136">
    <property type="entry name" value="Cytidylate_kin"/>
</dbReference>
<dbReference type="Gene3D" id="3.40.50.300">
    <property type="entry name" value="P-loop containing nucleotide triphosphate hydrolases"/>
    <property type="match status" value="1"/>
</dbReference>
<dbReference type="Proteomes" id="UP000239706">
    <property type="component" value="Unassembled WGS sequence"/>
</dbReference>
<dbReference type="CDD" id="cd02020">
    <property type="entry name" value="CMPK"/>
    <property type="match status" value="1"/>
</dbReference>
<dbReference type="GO" id="GO:0005829">
    <property type="term" value="C:cytosol"/>
    <property type="evidence" value="ECO:0007669"/>
    <property type="project" value="TreeGrafter"/>
</dbReference>
<dbReference type="GO" id="GO:0005524">
    <property type="term" value="F:ATP binding"/>
    <property type="evidence" value="ECO:0007669"/>
    <property type="project" value="UniProtKB-UniRule"/>
</dbReference>
<dbReference type="RefSeq" id="WP_106063348.1">
    <property type="nucleotide sequence ID" value="NZ_PVXO01000034.1"/>
</dbReference>
<evidence type="ECO:0000313" key="11">
    <source>
        <dbReference type="Proteomes" id="UP000239706"/>
    </source>
</evidence>
<proteinExistence type="inferred from homology"/>
<evidence type="ECO:0000256" key="7">
    <source>
        <dbReference type="ARBA" id="ARBA00048478"/>
    </source>
</evidence>
<feature type="domain" description="Cytidylate kinase" evidence="9">
    <location>
        <begin position="5"/>
        <end position="214"/>
    </location>
</feature>
<dbReference type="EC" id="2.7.4.25" evidence="8"/>
<evidence type="ECO:0000256" key="1">
    <source>
        <dbReference type="ARBA" id="ARBA00009427"/>
    </source>
</evidence>
<keyword evidence="3 8" id="KW-0547">Nucleotide-binding</keyword>